<comment type="caution">
    <text evidence="2">The sequence shown here is derived from an EMBL/GenBank/DDBJ whole genome shotgun (WGS) entry which is preliminary data.</text>
</comment>
<evidence type="ECO:0000313" key="2">
    <source>
        <dbReference type="EMBL" id="KAG7379788.1"/>
    </source>
</evidence>
<keyword evidence="1" id="KW-0472">Membrane</keyword>
<dbReference type="EMBL" id="JAGDFM010000329">
    <property type="protein sequence ID" value="KAG7379788.1"/>
    <property type="molecule type" value="Genomic_DNA"/>
</dbReference>
<feature type="transmembrane region" description="Helical" evidence="1">
    <location>
        <begin position="71"/>
        <end position="90"/>
    </location>
</feature>
<evidence type="ECO:0000256" key="1">
    <source>
        <dbReference type="SAM" id="Phobius"/>
    </source>
</evidence>
<proteinExistence type="predicted"/>
<keyword evidence="1" id="KW-1133">Transmembrane helix</keyword>
<organism evidence="2 3">
    <name type="scientific">Phytophthora pseudosyringae</name>
    <dbReference type="NCBI Taxonomy" id="221518"/>
    <lineage>
        <taxon>Eukaryota</taxon>
        <taxon>Sar</taxon>
        <taxon>Stramenopiles</taxon>
        <taxon>Oomycota</taxon>
        <taxon>Peronosporomycetes</taxon>
        <taxon>Peronosporales</taxon>
        <taxon>Peronosporaceae</taxon>
        <taxon>Phytophthora</taxon>
    </lineage>
</organism>
<dbReference type="OrthoDB" id="125125at2759"/>
<keyword evidence="1" id="KW-0812">Transmembrane</keyword>
<protein>
    <recommendedName>
        <fullName evidence="4">Transmembrane protein</fullName>
    </recommendedName>
</protein>
<accession>A0A8T1VI01</accession>
<gene>
    <name evidence="2" type="ORF">PHYPSEUDO_008130</name>
</gene>
<evidence type="ECO:0008006" key="4">
    <source>
        <dbReference type="Google" id="ProtNLM"/>
    </source>
</evidence>
<feature type="transmembrane region" description="Helical" evidence="1">
    <location>
        <begin position="516"/>
        <end position="534"/>
    </location>
</feature>
<keyword evidence="3" id="KW-1185">Reference proteome</keyword>
<dbReference type="AlphaFoldDB" id="A0A8T1VI01"/>
<feature type="transmembrane region" description="Helical" evidence="1">
    <location>
        <begin position="143"/>
        <end position="163"/>
    </location>
</feature>
<name>A0A8T1VI01_9STRA</name>
<sequence length="591" mass="66245">MLLSPFSERPTVVLGPSYHVPQAPLQQRKGWWSCWVDGLKRAWLSTQVSHRGQYSVERLLALAEYTRTTSWVRAVFVCVGTPLPVFVLVLAQESVPLQDPTRGWRVNYGIWVRGALVSGVVARTIVIQLKHLVGGVAISSRQVGLVAVAVMAAYTALSVAIAANVFFPIPFMTITMTLPFLVLVICFFRLSVGGRAIHEVVTRREQLLRFTLFLSAQTFMSVMYPAYQALFQAASETGYELFVVGLLPVLKLLMRNLIAQCFSRMDDMMPEAVIFTVDFFNAFYIATSMQNASSTTTVVVIVAADLLHTALALQSVHRRTSSLMSQLCEKLGTDGDVPHLPDLLEKSRSLCRHCNEFNSNERAQLQLRSCIPYRLSPENRHLLDRLDKPAGCHLPAKGRLLCRLKRNSTADKPTWPCGSRRSNVIHPLVEKNDEQTRTAAEQDAIVNSPRHAKQLREVLEILFTSECLVLSEYLEAFVPILYANYVVAMVRLPSAKYHSELAGITPENVGDNVQTVVAYAFLEFLSFVVLVIIMKRNTGVRSLHHLAFVLETHMPLIQDKLMAWVLLTLGSRVVHFGVDFTFRFAWLATKA</sequence>
<evidence type="ECO:0000313" key="3">
    <source>
        <dbReference type="Proteomes" id="UP000694044"/>
    </source>
</evidence>
<dbReference type="Proteomes" id="UP000694044">
    <property type="component" value="Unassembled WGS sequence"/>
</dbReference>
<feature type="transmembrane region" description="Helical" evidence="1">
    <location>
        <begin position="110"/>
        <end position="131"/>
    </location>
</feature>
<feature type="transmembrane region" description="Helical" evidence="1">
    <location>
        <begin position="210"/>
        <end position="227"/>
    </location>
</feature>
<feature type="transmembrane region" description="Helical" evidence="1">
    <location>
        <begin position="239"/>
        <end position="257"/>
    </location>
</feature>
<reference evidence="2" key="1">
    <citation type="submission" date="2021-02" db="EMBL/GenBank/DDBJ databases">
        <authorList>
            <person name="Palmer J.M."/>
        </authorList>
    </citation>
    <scope>NUCLEOTIDE SEQUENCE</scope>
    <source>
        <strain evidence="2">SCRP734</strain>
    </source>
</reference>
<feature type="transmembrane region" description="Helical" evidence="1">
    <location>
        <begin position="169"/>
        <end position="190"/>
    </location>
</feature>